<dbReference type="Proteomes" id="UP000594961">
    <property type="component" value="Chromosome"/>
</dbReference>
<gene>
    <name evidence="1" type="ORF">INS90_01120</name>
</gene>
<dbReference type="EMBL" id="CP063212">
    <property type="protein sequence ID" value="QOR47937.1"/>
    <property type="molecule type" value="Genomic_DNA"/>
</dbReference>
<dbReference type="AlphaFoldDB" id="A0A7M1R366"/>
<organism evidence="1 2">
    <name type="scientific">Trueperella pecoris</name>
    <dbReference type="NCBI Taxonomy" id="2733571"/>
    <lineage>
        <taxon>Bacteria</taxon>
        <taxon>Bacillati</taxon>
        <taxon>Actinomycetota</taxon>
        <taxon>Actinomycetes</taxon>
        <taxon>Actinomycetales</taxon>
        <taxon>Actinomycetaceae</taxon>
        <taxon>Trueperella</taxon>
    </lineage>
</organism>
<evidence type="ECO:0000313" key="2">
    <source>
        <dbReference type="Proteomes" id="UP000594961"/>
    </source>
</evidence>
<evidence type="ECO:0000313" key="1">
    <source>
        <dbReference type="EMBL" id="QOR47937.1"/>
    </source>
</evidence>
<proteinExistence type="predicted"/>
<dbReference type="RefSeq" id="WP_197553742.1">
    <property type="nucleotide sequence ID" value="NZ_CP063212.1"/>
</dbReference>
<reference evidence="1 2" key="1">
    <citation type="submission" date="2020-10" db="EMBL/GenBank/DDBJ databases">
        <title>Trueperella pecoris sp. nov. isolated from bovine and porcine specimens.</title>
        <authorList>
            <person name="Schoenecker L."/>
            <person name="Schnydrig P."/>
            <person name="Brodard I."/>
            <person name="Thomann A."/>
            <person name="Hemphill A."/>
            <person name="Rodriguez-Campos S."/>
            <person name="Perreten V."/>
            <person name="Jores J."/>
            <person name="Kittl S."/>
        </authorList>
    </citation>
    <scope>NUCLEOTIDE SEQUENCE [LARGE SCALE GENOMIC DNA]</scope>
    <source>
        <strain evidence="1 2">19OD0592</strain>
    </source>
</reference>
<protein>
    <recommendedName>
        <fullName evidence="3">DUF2716 domain-containing protein</fullName>
    </recommendedName>
</protein>
<evidence type="ECO:0008006" key="3">
    <source>
        <dbReference type="Google" id="ProtNLM"/>
    </source>
</evidence>
<sequence length="185" mass="20961">MKIAFHEADYFARFTQKGDCLTPIPFAYTVGVASPGAQWDLTRHPPFAREVPHHNPLSIEQERELDQILVETSCSLNLALYAGYFGEDWGHSLGFVDEDGTFIFGERFNFMLYRTDDMPPFAYYRQRWDSPFSQVVAAWPDSRSWFFNSLPDAPYTIIGSDNAHVVDKLLASPVLGAVILPAFGE</sequence>
<accession>A0A7M1R366</accession>
<name>A0A7M1R366_9ACTO</name>